<gene>
    <name evidence="5" type="primary">phnD</name>
    <name evidence="5" type="ORF">J1C48_11200</name>
</gene>
<feature type="coiled-coil region" evidence="3">
    <location>
        <begin position="306"/>
        <end position="333"/>
    </location>
</feature>
<evidence type="ECO:0000256" key="4">
    <source>
        <dbReference type="SAM" id="SignalP"/>
    </source>
</evidence>
<feature type="chain" id="PRO_5037021703" evidence="4">
    <location>
        <begin position="24"/>
        <end position="336"/>
    </location>
</feature>
<comment type="caution">
    <text evidence="5">The sequence shown here is derived from an EMBL/GenBank/DDBJ whole genome shotgun (WGS) entry which is preliminary data.</text>
</comment>
<dbReference type="RefSeq" id="WP_207257926.1">
    <property type="nucleotide sequence ID" value="NZ_JAFMPP010000008.1"/>
</dbReference>
<dbReference type="GO" id="GO:0015716">
    <property type="term" value="P:organic phosphonate transport"/>
    <property type="evidence" value="ECO:0007669"/>
    <property type="project" value="InterPro"/>
</dbReference>
<dbReference type="PANTHER" id="PTHR35841:SF1">
    <property type="entry name" value="PHOSPHONATES-BINDING PERIPLASMIC PROTEIN"/>
    <property type="match status" value="1"/>
</dbReference>
<evidence type="ECO:0000256" key="2">
    <source>
        <dbReference type="ARBA" id="ARBA00022729"/>
    </source>
</evidence>
<reference evidence="5" key="1">
    <citation type="submission" date="2021-03" db="EMBL/GenBank/DDBJ databases">
        <title>Whole genome sequence of Jiella sp. CQZ9-1.</title>
        <authorList>
            <person name="Tuo L."/>
        </authorList>
    </citation>
    <scope>NUCLEOTIDE SEQUENCE</scope>
    <source>
        <strain evidence="5">CQZ9-1</strain>
    </source>
</reference>
<keyword evidence="3" id="KW-0175">Coiled coil</keyword>
<dbReference type="GO" id="GO:0055085">
    <property type="term" value="P:transmembrane transport"/>
    <property type="evidence" value="ECO:0007669"/>
    <property type="project" value="InterPro"/>
</dbReference>
<dbReference type="PANTHER" id="PTHR35841">
    <property type="entry name" value="PHOSPHONATES-BINDING PERIPLASMIC PROTEIN"/>
    <property type="match status" value="1"/>
</dbReference>
<evidence type="ECO:0000256" key="1">
    <source>
        <dbReference type="ARBA" id="ARBA00007162"/>
    </source>
</evidence>
<name>A0A939FZM3_9HYPH</name>
<dbReference type="InterPro" id="IPR017797">
    <property type="entry name" value="Phosphnate-bd"/>
</dbReference>
<protein>
    <submittedName>
        <fullName evidence="5">Phosphonate ABC transporter substrate-binding protein</fullName>
    </submittedName>
</protein>
<keyword evidence="2 4" id="KW-0732">Signal</keyword>
<dbReference type="Pfam" id="PF12974">
    <property type="entry name" value="Phosphonate-bd"/>
    <property type="match status" value="1"/>
</dbReference>
<dbReference type="SUPFAM" id="SSF53850">
    <property type="entry name" value="Periplasmic binding protein-like II"/>
    <property type="match status" value="1"/>
</dbReference>
<keyword evidence="6" id="KW-1185">Reference proteome</keyword>
<feature type="signal peptide" evidence="4">
    <location>
        <begin position="1"/>
        <end position="23"/>
    </location>
</feature>
<evidence type="ECO:0000256" key="3">
    <source>
        <dbReference type="SAM" id="Coils"/>
    </source>
</evidence>
<accession>A0A939FZM3</accession>
<evidence type="ECO:0000313" key="5">
    <source>
        <dbReference type="EMBL" id="MBO0663145.1"/>
    </source>
</evidence>
<dbReference type="NCBIfam" id="TIGR03431">
    <property type="entry name" value="PhnD"/>
    <property type="match status" value="1"/>
</dbReference>
<dbReference type="Gene3D" id="3.40.190.10">
    <property type="entry name" value="Periplasmic binding protein-like II"/>
    <property type="match status" value="2"/>
</dbReference>
<dbReference type="GO" id="GO:0043190">
    <property type="term" value="C:ATP-binding cassette (ABC) transporter complex"/>
    <property type="evidence" value="ECO:0007669"/>
    <property type="project" value="InterPro"/>
</dbReference>
<organism evidence="5 6">
    <name type="scientific">Jiella flava</name>
    <dbReference type="NCBI Taxonomy" id="2816857"/>
    <lineage>
        <taxon>Bacteria</taxon>
        <taxon>Pseudomonadati</taxon>
        <taxon>Pseudomonadota</taxon>
        <taxon>Alphaproteobacteria</taxon>
        <taxon>Hyphomicrobiales</taxon>
        <taxon>Aurantimonadaceae</taxon>
        <taxon>Jiella</taxon>
    </lineage>
</organism>
<dbReference type="InterPro" id="IPR005770">
    <property type="entry name" value="PhnD"/>
</dbReference>
<evidence type="ECO:0000313" key="6">
    <source>
        <dbReference type="Proteomes" id="UP000664122"/>
    </source>
</evidence>
<dbReference type="Gene3D" id="1.20.58.90">
    <property type="match status" value="1"/>
</dbReference>
<proteinExistence type="inferred from homology"/>
<sequence length="336" mass="36545">MNFFSKALATAAIALSLGGTAVAKDVTVINFGIISTESQMNLRPKWEPFLKDMAKQTGYEVHPFFATDYAGVIEGMRFGKVQVAWFGNKSAMEAVDRADGQIFAQSTYANGNAGYWSVILAPVDSKLTSVNDLLKCDKTLKFGLGDPNSTSGYLVPMTFVFAKHGVDPQKCFKTVTNANHETNAMAVANGLVDAATNNTENMALIEKNHPDAYKKIKIIWKSTIIPSDPLVISKKLPAAEKEKIEHFVLSYGTDKSTGDAAAEKKVLAGLEWGPFKPSNDDQLLPIRVMEMTKDIAQLKAKTNMDASEKAAKIKDLEAKKAAYEKKLDAMSKTSGS</sequence>
<dbReference type="EMBL" id="JAFMPP010000008">
    <property type="protein sequence ID" value="MBO0663145.1"/>
    <property type="molecule type" value="Genomic_DNA"/>
</dbReference>
<dbReference type="Proteomes" id="UP000664122">
    <property type="component" value="Unassembled WGS sequence"/>
</dbReference>
<comment type="similarity">
    <text evidence="1">Belongs to the phosphate/phosphite/phosphonate binding protein family.</text>
</comment>
<dbReference type="NCBIfam" id="TIGR01098">
    <property type="entry name" value="3A0109s03R"/>
    <property type="match status" value="1"/>
</dbReference>
<dbReference type="AlphaFoldDB" id="A0A939FZM3"/>